<evidence type="ECO:0000256" key="4">
    <source>
        <dbReference type="ARBA" id="ARBA00022840"/>
    </source>
</evidence>
<feature type="non-terminal residue" evidence="6">
    <location>
        <position position="138"/>
    </location>
</feature>
<evidence type="ECO:0000313" key="6">
    <source>
        <dbReference type="EMBL" id="SVA48546.1"/>
    </source>
</evidence>
<dbReference type="SMART" id="SM00220">
    <property type="entry name" value="S_TKc"/>
    <property type="match status" value="1"/>
</dbReference>
<accession>A0A381W7K2</accession>
<feature type="domain" description="Protein kinase" evidence="5">
    <location>
        <begin position="12"/>
        <end position="138"/>
    </location>
</feature>
<keyword evidence="3" id="KW-0418">Kinase</keyword>
<dbReference type="PANTHER" id="PTHR43289:SF34">
    <property type="entry name" value="SERINE_THREONINE-PROTEIN KINASE YBDM-RELATED"/>
    <property type="match status" value="1"/>
</dbReference>
<name>A0A381W7K2_9ZZZZ</name>
<dbReference type="Gene3D" id="1.10.510.10">
    <property type="entry name" value="Transferase(Phosphotransferase) domain 1"/>
    <property type="match status" value="1"/>
</dbReference>
<protein>
    <recommendedName>
        <fullName evidence="5">Protein kinase domain-containing protein</fullName>
    </recommendedName>
</protein>
<dbReference type="GO" id="GO:0004674">
    <property type="term" value="F:protein serine/threonine kinase activity"/>
    <property type="evidence" value="ECO:0007669"/>
    <property type="project" value="TreeGrafter"/>
</dbReference>
<dbReference type="PANTHER" id="PTHR43289">
    <property type="entry name" value="MITOGEN-ACTIVATED PROTEIN KINASE KINASE KINASE 20-RELATED"/>
    <property type="match status" value="1"/>
</dbReference>
<dbReference type="AlphaFoldDB" id="A0A381W7K2"/>
<dbReference type="EMBL" id="UINC01010958">
    <property type="protein sequence ID" value="SVA48546.1"/>
    <property type="molecule type" value="Genomic_DNA"/>
</dbReference>
<dbReference type="SUPFAM" id="SSF56112">
    <property type="entry name" value="Protein kinase-like (PK-like)"/>
    <property type="match status" value="1"/>
</dbReference>
<dbReference type="InterPro" id="IPR011009">
    <property type="entry name" value="Kinase-like_dom_sf"/>
</dbReference>
<keyword evidence="1" id="KW-0808">Transferase</keyword>
<evidence type="ECO:0000259" key="5">
    <source>
        <dbReference type="PROSITE" id="PS50011"/>
    </source>
</evidence>
<keyword evidence="2" id="KW-0547">Nucleotide-binding</keyword>
<dbReference type="CDD" id="cd14014">
    <property type="entry name" value="STKc_PknB_like"/>
    <property type="match status" value="1"/>
</dbReference>
<dbReference type="PROSITE" id="PS50011">
    <property type="entry name" value="PROTEIN_KINASE_DOM"/>
    <property type="match status" value="1"/>
</dbReference>
<dbReference type="Gene3D" id="3.30.200.20">
    <property type="entry name" value="Phosphorylase Kinase, domain 1"/>
    <property type="match status" value="1"/>
</dbReference>
<dbReference type="InterPro" id="IPR017441">
    <property type="entry name" value="Protein_kinase_ATP_BS"/>
</dbReference>
<organism evidence="6">
    <name type="scientific">marine metagenome</name>
    <dbReference type="NCBI Taxonomy" id="408172"/>
    <lineage>
        <taxon>unclassified sequences</taxon>
        <taxon>metagenomes</taxon>
        <taxon>ecological metagenomes</taxon>
    </lineage>
</organism>
<evidence type="ECO:0000256" key="1">
    <source>
        <dbReference type="ARBA" id="ARBA00022679"/>
    </source>
</evidence>
<evidence type="ECO:0000256" key="2">
    <source>
        <dbReference type="ARBA" id="ARBA00022741"/>
    </source>
</evidence>
<proteinExistence type="predicted"/>
<sequence>MPLNPGTRIGVYEVTAKIGEGGMGEVYQARDTTLDRDVALKVLPEAFTADPDRLARFQREAKVLASLNHPNVGGIYGLESAGDAQALVLELIEGPTLADRITEGPIPVDEALEIATQIAAALEAAHEQGIIHRDLKPA</sequence>
<reference evidence="6" key="1">
    <citation type="submission" date="2018-05" db="EMBL/GenBank/DDBJ databases">
        <authorList>
            <person name="Lanie J.A."/>
            <person name="Ng W.-L."/>
            <person name="Kazmierczak K.M."/>
            <person name="Andrzejewski T.M."/>
            <person name="Davidsen T.M."/>
            <person name="Wayne K.J."/>
            <person name="Tettelin H."/>
            <person name="Glass J.I."/>
            <person name="Rusch D."/>
            <person name="Podicherti R."/>
            <person name="Tsui H.-C.T."/>
            <person name="Winkler M.E."/>
        </authorList>
    </citation>
    <scope>NUCLEOTIDE SEQUENCE</scope>
</reference>
<keyword evidence="4" id="KW-0067">ATP-binding</keyword>
<dbReference type="InterPro" id="IPR000719">
    <property type="entry name" value="Prot_kinase_dom"/>
</dbReference>
<dbReference type="Pfam" id="PF00069">
    <property type="entry name" value="Pkinase"/>
    <property type="match status" value="1"/>
</dbReference>
<dbReference type="PROSITE" id="PS00107">
    <property type="entry name" value="PROTEIN_KINASE_ATP"/>
    <property type="match status" value="1"/>
</dbReference>
<gene>
    <name evidence="6" type="ORF">METZ01_LOCUS101400</name>
</gene>
<evidence type="ECO:0000256" key="3">
    <source>
        <dbReference type="ARBA" id="ARBA00022777"/>
    </source>
</evidence>
<dbReference type="GO" id="GO:0005524">
    <property type="term" value="F:ATP binding"/>
    <property type="evidence" value="ECO:0007669"/>
    <property type="project" value="UniProtKB-KW"/>
</dbReference>